<dbReference type="PANTHER" id="PTHR43649">
    <property type="entry name" value="ARABINOSE-BINDING PROTEIN-RELATED"/>
    <property type="match status" value="1"/>
</dbReference>
<organism evidence="2 3">
    <name type="scientific">Paenibacillus ginsengarvi</name>
    <dbReference type="NCBI Taxonomy" id="400777"/>
    <lineage>
        <taxon>Bacteria</taxon>
        <taxon>Bacillati</taxon>
        <taxon>Bacillota</taxon>
        <taxon>Bacilli</taxon>
        <taxon>Bacillales</taxon>
        <taxon>Paenibacillaceae</taxon>
        <taxon>Paenibacillus</taxon>
    </lineage>
</organism>
<dbReference type="AlphaFoldDB" id="A0A3B0AN68"/>
<reference evidence="2 3" key="1">
    <citation type="journal article" date="2007" name="Int. J. Syst. Evol. Microbiol.">
        <title>Paenibacillus ginsengarvi sp. nov., isolated from soil from ginseng cultivation.</title>
        <authorList>
            <person name="Yoon M.H."/>
            <person name="Ten L.N."/>
            <person name="Im W.T."/>
        </authorList>
    </citation>
    <scope>NUCLEOTIDE SEQUENCE [LARGE SCALE GENOMIC DNA]</scope>
    <source>
        <strain evidence="2 3">KCTC 13059</strain>
    </source>
</reference>
<evidence type="ECO:0000256" key="1">
    <source>
        <dbReference type="SAM" id="MobiDB-lite"/>
    </source>
</evidence>
<dbReference type="OrthoDB" id="9768630at2"/>
<accession>A0A3B0AN68</accession>
<dbReference type="RefSeq" id="WP_120751904.1">
    <property type="nucleotide sequence ID" value="NZ_RBAH01000049.1"/>
</dbReference>
<evidence type="ECO:0000313" key="3">
    <source>
        <dbReference type="Proteomes" id="UP000282311"/>
    </source>
</evidence>
<dbReference type="EMBL" id="RBAH01000049">
    <property type="protein sequence ID" value="RKN62070.1"/>
    <property type="molecule type" value="Genomic_DNA"/>
</dbReference>
<feature type="region of interest" description="Disordered" evidence="1">
    <location>
        <begin position="47"/>
        <end position="76"/>
    </location>
</feature>
<dbReference type="PANTHER" id="PTHR43649:SF12">
    <property type="entry name" value="DIACETYLCHITOBIOSE BINDING PROTEIN DASA"/>
    <property type="match status" value="1"/>
</dbReference>
<protein>
    <submittedName>
        <fullName evidence="2">Extracellular solute-binding protein</fullName>
    </submittedName>
</protein>
<dbReference type="InterPro" id="IPR050490">
    <property type="entry name" value="Bact_solute-bd_prot1"/>
</dbReference>
<proteinExistence type="predicted"/>
<dbReference type="Pfam" id="PF01547">
    <property type="entry name" value="SBP_bac_1"/>
    <property type="match status" value="1"/>
</dbReference>
<evidence type="ECO:0000313" key="2">
    <source>
        <dbReference type="EMBL" id="RKN62070.1"/>
    </source>
</evidence>
<sequence>MRSGANGFRKGGGRTTCRRGQGRIALGRIAAAGALLGLLLAGCESASGSGEAGSPKPNGTAANQEREGTAAGKPEPVTVTFYPAMPLTDTDFDKIVVQPVRAKYPHITVERMGGLLANTMASGDIPDLIQTHNGVLQEFYDKAMASDLNALVRKSGLDLSRFDSAILDSLRTDKGELLGIPYAVNFTALYYNKGLFDKFGVPYPPDGLTWYEAIDIARKLSRTEGGVAYRGLDPESMGRIARQAALDYADLSTMKSNMMNPRWRTVFEIAKQIYSIPGNGVKDVNASNGTADFLQDKVAMMATVNLFDQLGVAASKGLDWDVAEYPSLPGAPHVGSDVDAHIFVIPPTARHKEAAMLVAEAITSDMAQLTMTKETARLSPLRDPTFKTAFAAGMDFVRGKRIGSIFNSHMIPAPIRTKYYTDTKAFGQNNFKDYTAGEKDLNTALRDADEQINSYLSTQLGKK</sequence>
<name>A0A3B0AN68_9BACL</name>
<dbReference type="Gene3D" id="3.40.190.10">
    <property type="entry name" value="Periplasmic binding protein-like II"/>
    <property type="match status" value="1"/>
</dbReference>
<dbReference type="Proteomes" id="UP000282311">
    <property type="component" value="Unassembled WGS sequence"/>
</dbReference>
<keyword evidence="3" id="KW-1185">Reference proteome</keyword>
<dbReference type="SUPFAM" id="SSF53850">
    <property type="entry name" value="Periplasmic binding protein-like II"/>
    <property type="match status" value="1"/>
</dbReference>
<gene>
    <name evidence="2" type="ORF">D7M11_34955</name>
</gene>
<dbReference type="InterPro" id="IPR006059">
    <property type="entry name" value="SBP"/>
</dbReference>
<comment type="caution">
    <text evidence="2">The sequence shown here is derived from an EMBL/GenBank/DDBJ whole genome shotgun (WGS) entry which is preliminary data.</text>
</comment>